<dbReference type="InterPro" id="IPR011990">
    <property type="entry name" value="TPR-like_helical_dom_sf"/>
</dbReference>
<dbReference type="Gene3D" id="1.25.40.10">
    <property type="entry name" value="Tetratricopeptide repeat domain"/>
    <property type="match status" value="3"/>
</dbReference>
<protein>
    <recommendedName>
        <fullName evidence="2">NB-ARC domain-containing protein</fullName>
    </recommendedName>
</protein>
<feature type="domain" description="NB-ARC" evidence="2">
    <location>
        <begin position="54"/>
        <end position="220"/>
    </location>
</feature>
<reference evidence="3" key="1">
    <citation type="submission" date="2022-12" db="EMBL/GenBank/DDBJ databases">
        <authorList>
            <person name="Petersen C."/>
        </authorList>
    </citation>
    <scope>NUCLEOTIDE SEQUENCE</scope>
    <source>
        <strain evidence="3">IBT 17660</strain>
    </source>
</reference>
<evidence type="ECO:0000256" key="1">
    <source>
        <dbReference type="PROSITE-ProRule" id="PRU00339"/>
    </source>
</evidence>
<evidence type="ECO:0000313" key="4">
    <source>
        <dbReference type="Proteomes" id="UP001147760"/>
    </source>
</evidence>
<dbReference type="Gene3D" id="3.40.50.300">
    <property type="entry name" value="P-loop containing nucleotide triphosphate hydrolases"/>
    <property type="match status" value="1"/>
</dbReference>
<dbReference type="PRINTS" id="PR00381">
    <property type="entry name" value="KINESINLIGHT"/>
</dbReference>
<sequence>MICKWSTFMSRGRFVFSSYGSFDGNYLILTPLVQPTKHHYSVPLETVQTFTHREQLWEELERKLQIRHEKAIVPFAITLHGLGGAGKSQLALKYAESNAGRYNPILWIDATSEETVRSSFIRCAAEIGLPDEQNKQQSAALVDDRVIQGVLRWLRDRTELDDEWLFIVDNADDVTWGIKKIIPKGVRGRLLITSRDDQSQKLVDRGCEAVRVDVMSPQEARMVLLRHLSDDIDWLPKTVQEGCDNVATKLGYLPLAIDLAGAYIGNNSLAPEQSLTQYLKDYEKHRDELLQMNHLRGLSPTERTVWTVWDTTLEKIEREYRKWQPGVLLTLLAHFHGTVVQNEMFRLASLGMYAINDKLGEENFTELQMFISEAEGEWDDFKYRQSIDVLVRYSLVQRVHGEWPGTTMHSLVKWRATPRNQDQQWQWWYTKFVLAACSQITKEDHQPQFRRHLILHLPGVRNIDLNFVSITEMGKTFVWTILGMVHDDEGHWEEAEQLFVQAMETRKTKLGEDHPDTLTSMSNLASTYRNRGRWEEAEQLEVQVMETRKTKLGVDNHDTLTSMNNLSVTYKNQCRWEEAEQLDVQVMETLKTKLGKDYPGTLTSMGNLASTYMNQGRWEEAEQLFVQVMETHNTKLGKDYPGTLTIMGNLALTYKNQGRWEEAEQLEVQVMETRKTKLGEDHPRTLTIMGNLASTYMNQGRWEEAEQLEVQVMETHKTKLGKDHPGTLTIMGNLALTYKNQGRWEEAEQLEVQVMETRKTKLGKDHPYTLTSTSNLASTYFKQGRWEEAEQLEVQVMETRKTKLGVNHPDTLTSMGNLASTYRDQGRWEEAEQLEVQVMETRKTKLGEDHPDTLASMANLAFTWKFSGHNAEAINLLRDCLTQQKQTFGLDHPTTLSNSETLLARETGA</sequence>
<dbReference type="InterPro" id="IPR027417">
    <property type="entry name" value="P-loop_NTPase"/>
</dbReference>
<dbReference type="PROSITE" id="PS50005">
    <property type="entry name" value="TPR"/>
    <property type="match status" value="1"/>
</dbReference>
<keyword evidence="1" id="KW-0802">TPR repeat</keyword>
<evidence type="ECO:0000313" key="3">
    <source>
        <dbReference type="EMBL" id="KAJ5454948.1"/>
    </source>
</evidence>
<proteinExistence type="predicted"/>
<evidence type="ECO:0000259" key="2">
    <source>
        <dbReference type="Pfam" id="PF00931"/>
    </source>
</evidence>
<comment type="caution">
    <text evidence="3">The sequence shown here is derived from an EMBL/GenBank/DDBJ whole genome shotgun (WGS) entry which is preliminary data.</text>
</comment>
<dbReference type="SUPFAM" id="SSF48452">
    <property type="entry name" value="TPR-like"/>
    <property type="match status" value="3"/>
</dbReference>
<dbReference type="Pfam" id="PF13424">
    <property type="entry name" value="TPR_12"/>
    <property type="match status" value="4"/>
</dbReference>
<dbReference type="Proteomes" id="UP001147760">
    <property type="component" value="Unassembled WGS sequence"/>
</dbReference>
<dbReference type="SUPFAM" id="SSF52540">
    <property type="entry name" value="P-loop containing nucleoside triphosphate hydrolases"/>
    <property type="match status" value="1"/>
</dbReference>
<dbReference type="EMBL" id="JAPWDO010000010">
    <property type="protein sequence ID" value="KAJ5454948.1"/>
    <property type="molecule type" value="Genomic_DNA"/>
</dbReference>
<keyword evidence="4" id="KW-1185">Reference proteome</keyword>
<reference evidence="3" key="2">
    <citation type="journal article" date="2023" name="IMA Fungus">
        <title>Comparative genomic study of the Penicillium genus elucidates a diverse pangenome and 15 lateral gene transfer events.</title>
        <authorList>
            <person name="Petersen C."/>
            <person name="Sorensen T."/>
            <person name="Nielsen M.R."/>
            <person name="Sondergaard T.E."/>
            <person name="Sorensen J.L."/>
            <person name="Fitzpatrick D.A."/>
            <person name="Frisvad J.C."/>
            <person name="Nielsen K.L."/>
        </authorList>
    </citation>
    <scope>NUCLEOTIDE SEQUENCE</scope>
    <source>
        <strain evidence="3">IBT 17660</strain>
    </source>
</reference>
<dbReference type="SMART" id="SM00028">
    <property type="entry name" value="TPR"/>
    <property type="match status" value="8"/>
</dbReference>
<dbReference type="AlphaFoldDB" id="A0A9W9WDF1"/>
<dbReference type="GO" id="GO:0043531">
    <property type="term" value="F:ADP binding"/>
    <property type="evidence" value="ECO:0007669"/>
    <property type="project" value="InterPro"/>
</dbReference>
<accession>A0A9W9WDF1</accession>
<dbReference type="InterPro" id="IPR053137">
    <property type="entry name" value="NLR-like"/>
</dbReference>
<dbReference type="OrthoDB" id="5086500at2759"/>
<dbReference type="PANTHER" id="PTHR46082">
    <property type="entry name" value="ATP/GTP-BINDING PROTEIN-RELATED"/>
    <property type="match status" value="1"/>
</dbReference>
<dbReference type="PANTHER" id="PTHR46082:SF11">
    <property type="entry name" value="AAA+ ATPASE DOMAIN-CONTAINING PROTEIN-RELATED"/>
    <property type="match status" value="1"/>
</dbReference>
<dbReference type="InterPro" id="IPR002182">
    <property type="entry name" value="NB-ARC"/>
</dbReference>
<dbReference type="Pfam" id="PF13374">
    <property type="entry name" value="TPR_10"/>
    <property type="match status" value="2"/>
</dbReference>
<organism evidence="3 4">
    <name type="scientific">Penicillium desertorum</name>
    <dbReference type="NCBI Taxonomy" id="1303715"/>
    <lineage>
        <taxon>Eukaryota</taxon>
        <taxon>Fungi</taxon>
        <taxon>Dikarya</taxon>
        <taxon>Ascomycota</taxon>
        <taxon>Pezizomycotina</taxon>
        <taxon>Eurotiomycetes</taxon>
        <taxon>Eurotiomycetidae</taxon>
        <taxon>Eurotiales</taxon>
        <taxon>Aspergillaceae</taxon>
        <taxon>Penicillium</taxon>
    </lineage>
</organism>
<name>A0A9W9WDF1_9EURO</name>
<feature type="repeat" description="TPR" evidence="1">
    <location>
        <begin position="476"/>
        <end position="509"/>
    </location>
</feature>
<dbReference type="Pfam" id="PF00931">
    <property type="entry name" value="NB-ARC"/>
    <property type="match status" value="1"/>
</dbReference>
<dbReference type="InterPro" id="IPR019734">
    <property type="entry name" value="TPR_rpt"/>
</dbReference>
<gene>
    <name evidence="3" type="ORF">N7530_012717</name>
</gene>